<protein>
    <submittedName>
        <fullName evidence="1">Uncharacterized protein</fullName>
    </submittedName>
</protein>
<keyword evidence="2" id="KW-1185">Reference proteome</keyword>
<dbReference type="AlphaFoldDB" id="A0A1A9UJG1"/>
<dbReference type="VEuPathDB" id="VectorBase:GAUT006766"/>
<dbReference type="Proteomes" id="UP000078200">
    <property type="component" value="Unassembled WGS sequence"/>
</dbReference>
<sequence>MFAMQACEHLFEFEDSPARETRSLFHGHNQHMKSDNFDTSRYRSDNRNHIYRSIYPPGGYLKYYVNYSTKYKNYENDLRVDDFFQKSFLLHTKAYCPPPDTKVLPLLAFFIKKIIQTFWFLCAICAYTGMLR</sequence>
<dbReference type="STRING" id="7395.A0A1A9UJG1"/>
<organism evidence="1 2">
    <name type="scientific">Glossina austeni</name>
    <name type="common">Savannah tsetse fly</name>
    <dbReference type="NCBI Taxonomy" id="7395"/>
    <lineage>
        <taxon>Eukaryota</taxon>
        <taxon>Metazoa</taxon>
        <taxon>Ecdysozoa</taxon>
        <taxon>Arthropoda</taxon>
        <taxon>Hexapoda</taxon>
        <taxon>Insecta</taxon>
        <taxon>Pterygota</taxon>
        <taxon>Neoptera</taxon>
        <taxon>Endopterygota</taxon>
        <taxon>Diptera</taxon>
        <taxon>Brachycera</taxon>
        <taxon>Muscomorpha</taxon>
        <taxon>Hippoboscoidea</taxon>
        <taxon>Glossinidae</taxon>
        <taxon>Glossina</taxon>
    </lineage>
</organism>
<evidence type="ECO:0000313" key="1">
    <source>
        <dbReference type="EnsemblMetazoa" id="GAUT006766-PA"/>
    </source>
</evidence>
<reference evidence="1" key="1">
    <citation type="submission" date="2020-05" db="UniProtKB">
        <authorList>
            <consortium name="EnsemblMetazoa"/>
        </authorList>
    </citation>
    <scope>IDENTIFICATION</scope>
    <source>
        <strain evidence="1">TTRI</strain>
    </source>
</reference>
<evidence type="ECO:0000313" key="2">
    <source>
        <dbReference type="Proteomes" id="UP000078200"/>
    </source>
</evidence>
<proteinExistence type="predicted"/>
<accession>A0A1A9UJG1</accession>
<dbReference type="EnsemblMetazoa" id="GAUT006766-RA">
    <property type="protein sequence ID" value="GAUT006766-PA"/>
    <property type="gene ID" value="GAUT006766"/>
</dbReference>
<name>A0A1A9UJG1_GLOAU</name>